<dbReference type="InterPro" id="IPR024079">
    <property type="entry name" value="MetalloPept_cat_dom_sf"/>
</dbReference>
<dbReference type="CDD" id="cd06456">
    <property type="entry name" value="M3A_DCP"/>
    <property type="match status" value="1"/>
</dbReference>
<dbReference type="AlphaFoldDB" id="G9ZJK7"/>
<dbReference type="GO" id="GO:0006508">
    <property type="term" value="P:proteolysis"/>
    <property type="evidence" value="ECO:0007669"/>
    <property type="project" value="UniProtKB-KW"/>
</dbReference>
<evidence type="ECO:0000256" key="3">
    <source>
        <dbReference type="ARBA" id="ARBA00022723"/>
    </source>
</evidence>
<dbReference type="InterPro" id="IPR001567">
    <property type="entry name" value="Pept_M3A_M3B_dom"/>
</dbReference>
<keyword evidence="4 9" id="KW-0378">Hydrolase</keyword>
<dbReference type="InterPro" id="IPR045666">
    <property type="entry name" value="OpdA_N"/>
</dbReference>
<comment type="caution">
    <text evidence="12">The sequence shown here is derived from an EMBL/GenBank/DDBJ whole genome shotgun (WGS) entry which is preliminary data.</text>
</comment>
<evidence type="ECO:0000256" key="9">
    <source>
        <dbReference type="RuleBase" id="RU003435"/>
    </source>
</evidence>
<dbReference type="SUPFAM" id="SSF55486">
    <property type="entry name" value="Metalloproteases ('zincins'), catalytic domain"/>
    <property type="match status" value="1"/>
</dbReference>
<dbReference type="Gene3D" id="1.10.1370.40">
    <property type="match status" value="1"/>
</dbReference>
<evidence type="ECO:0000259" key="11">
    <source>
        <dbReference type="Pfam" id="PF19310"/>
    </source>
</evidence>
<evidence type="ECO:0000256" key="1">
    <source>
        <dbReference type="ARBA" id="ARBA00006040"/>
    </source>
</evidence>
<reference evidence="12 13" key="1">
    <citation type="submission" date="2011-08" db="EMBL/GenBank/DDBJ databases">
        <authorList>
            <person name="Weinstock G."/>
            <person name="Sodergren E."/>
            <person name="Clifton S."/>
            <person name="Fulton L."/>
            <person name="Fulton B."/>
            <person name="Courtney L."/>
            <person name="Fronick C."/>
            <person name="Harrison M."/>
            <person name="Strong C."/>
            <person name="Farmer C."/>
            <person name="Delahaunty K."/>
            <person name="Markovic C."/>
            <person name="Hall O."/>
            <person name="Minx P."/>
            <person name="Tomlinson C."/>
            <person name="Mitreva M."/>
            <person name="Hou S."/>
            <person name="Chen J."/>
            <person name="Wollam A."/>
            <person name="Pepin K.H."/>
            <person name="Johnson M."/>
            <person name="Bhonagiri V."/>
            <person name="Zhang X."/>
            <person name="Suruliraj S."/>
            <person name="Warren W."/>
            <person name="Chinwalla A."/>
            <person name="Mardis E.R."/>
            <person name="Wilson R.K."/>
        </authorList>
    </citation>
    <scope>NUCLEOTIDE SEQUENCE [LARGE SCALE GENOMIC DNA]</scope>
    <source>
        <strain evidence="12 13">F0432</strain>
    </source>
</reference>
<comment type="cofactor">
    <cofactor evidence="9">
        <name>Zn(2+)</name>
        <dbReference type="ChEBI" id="CHEBI:29105"/>
    </cofactor>
    <text evidence="9">Binds 1 zinc ion.</text>
</comment>
<gene>
    <name evidence="12" type="ORF">HMPREF9080_02977</name>
</gene>
<feature type="domain" description="Peptidase M3A/M3B catalytic" evidence="10">
    <location>
        <begin position="224"/>
        <end position="630"/>
    </location>
</feature>
<dbReference type="FunFam" id="3.40.390.10:FF:000009">
    <property type="entry name" value="Oligopeptidase A"/>
    <property type="match status" value="1"/>
</dbReference>
<dbReference type="HOGENOM" id="CLU_001805_4_1_6"/>
<dbReference type="EMBL" id="AGCM01000193">
    <property type="protein sequence ID" value="EHM49728.1"/>
    <property type="molecule type" value="Genomic_DNA"/>
</dbReference>
<evidence type="ECO:0000313" key="12">
    <source>
        <dbReference type="EMBL" id="EHM49728.1"/>
    </source>
</evidence>
<dbReference type="GO" id="GO:0004222">
    <property type="term" value="F:metalloendopeptidase activity"/>
    <property type="evidence" value="ECO:0007669"/>
    <property type="project" value="UniProtKB-EC"/>
</dbReference>
<dbReference type="PANTHER" id="PTHR11804">
    <property type="entry name" value="PROTEASE M3 THIMET OLIGOPEPTIDASE-RELATED"/>
    <property type="match status" value="1"/>
</dbReference>
<dbReference type="Proteomes" id="UP000004750">
    <property type="component" value="Unassembled WGS sequence"/>
</dbReference>
<keyword evidence="5 9" id="KW-0862">Zinc</keyword>
<evidence type="ECO:0000256" key="6">
    <source>
        <dbReference type="ARBA" id="ARBA00023049"/>
    </source>
</evidence>
<comment type="similarity">
    <text evidence="1 9">Belongs to the peptidase M3 family.</text>
</comment>
<protein>
    <recommendedName>
        <fullName evidence="8">oligopeptidase A</fullName>
        <ecNumber evidence="8">3.4.24.70</ecNumber>
    </recommendedName>
</protein>
<proteinExistence type="inferred from homology"/>
<dbReference type="Pfam" id="PF01432">
    <property type="entry name" value="Peptidase_M3"/>
    <property type="match status" value="1"/>
</dbReference>
<dbReference type="GO" id="GO:0005829">
    <property type="term" value="C:cytosol"/>
    <property type="evidence" value="ECO:0007669"/>
    <property type="project" value="UniProtKB-ARBA"/>
</dbReference>
<feature type="domain" description="Oligopeptidase A N-terminal" evidence="11">
    <location>
        <begin position="31"/>
        <end position="151"/>
    </location>
</feature>
<accession>G9ZJK7</accession>
<evidence type="ECO:0000313" key="13">
    <source>
        <dbReference type="Proteomes" id="UP000004750"/>
    </source>
</evidence>
<dbReference type="Gene3D" id="3.40.390.10">
    <property type="entry name" value="Collagenase (Catalytic Domain)"/>
    <property type="match status" value="1"/>
</dbReference>
<dbReference type="Gene3D" id="1.10.1370.10">
    <property type="entry name" value="Neurolysin, domain 3"/>
    <property type="match status" value="1"/>
</dbReference>
<dbReference type="PANTHER" id="PTHR11804:SF84">
    <property type="entry name" value="SACCHAROLYSIN"/>
    <property type="match status" value="1"/>
</dbReference>
<dbReference type="InterPro" id="IPR024077">
    <property type="entry name" value="Neurolysin/TOP_dom2"/>
</dbReference>
<dbReference type="STRING" id="797473.HMPREF9080_02977"/>
<organism evidence="12 13">
    <name type="scientific">Cardiobacterium valvarum F0432</name>
    <dbReference type="NCBI Taxonomy" id="797473"/>
    <lineage>
        <taxon>Bacteria</taxon>
        <taxon>Pseudomonadati</taxon>
        <taxon>Pseudomonadota</taxon>
        <taxon>Gammaproteobacteria</taxon>
        <taxon>Cardiobacteriales</taxon>
        <taxon>Cardiobacteriaceae</taxon>
        <taxon>Cardiobacterium</taxon>
    </lineage>
</organism>
<evidence type="ECO:0000256" key="8">
    <source>
        <dbReference type="ARBA" id="ARBA00026100"/>
    </source>
</evidence>
<evidence type="ECO:0000256" key="4">
    <source>
        <dbReference type="ARBA" id="ARBA00022801"/>
    </source>
</evidence>
<dbReference type="InterPro" id="IPR045090">
    <property type="entry name" value="Pept_M3A_M3B"/>
</dbReference>
<dbReference type="PATRIC" id="fig|797473.3.peg.2417"/>
<dbReference type="Pfam" id="PF19310">
    <property type="entry name" value="TOP_N"/>
    <property type="match status" value="1"/>
</dbReference>
<keyword evidence="3 9" id="KW-0479">Metal-binding</keyword>
<evidence type="ECO:0000256" key="7">
    <source>
        <dbReference type="ARBA" id="ARBA00024603"/>
    </source>
</evidence>
<evidence type="ECO:0000259" key="10">
    <source>
        <dbReference type="Pfam" id="PF01432"/>
    </source>
</evidence>
<keyword evidence="2 9" id="KW-0645">Protease</keyword>
<dbReference type="InterPro" id="IPR034005">
    <property type="entry name" value="M3A_DCP"/>
</dbReference>
<comment type="catalytic activity">
    <reaction evidence="7">
        <text>Hydrolysis of oligopeptides, with broad specificity. Gly or Ala commonly occur as P1 or P1' residues, but more distant residues are also important, as is shown by the fact that Z-Gly-Pro-Gly-|-Gly-Pro-Ala is cleaved, but not Z-(Gly)(5).</text>
        <dbReference type="EC" id="3.4.24.70"/>
    </reaction>
</comment>
<dbReference type="GO" id="GO:0046872">
    <property type="term" value="F:metal ion binding"/>
    <property type="evidence" value="ECO:0007669"/>
    <property type="project" value="UniProtKB-UniRule"/>
</dbReference>
<sequence length="701" mass="77898">MTDFSQNPLYHPPAASDFARIQPGHIDAIFAIIKENRAETERLATLTAPTWDTLMQPLERMANRLAKAVSPISHLHGVQSSDEWRAAYEKILPELAAYGTDLAQHNGLYQAVRALQAGDEYPRLSAAQQKVVDDSLESFERHGVALPDDAKAEFRANSQRLTELASRFSNNVLDATNAWRLPLADDARLSGLPEAIKPLLADLTRQRDMDGYCLTLDAPVVIPVLTYADDRELRETVYRAYNARASELADDGQYDNAAIIEETMRLRARQAEILGYADYAALSVADKMAKQPQAVFTFLDDLAGKSKAAGEAEMAALRDYATRELSLADLAPWDVAYAAEKLRQAKYALSQEDLRPYFPISAVIDGLFAISQRLFGVHFRANHSLSTWHKDVLAYDVLNADGSMRAQFYLDPYARAKKRGGAWMDGAVSRFRDNGVLQLPVAYLVCNFTPPVGDSEACLTHQEVTTLFHEFGHGLHHMLTDVDIYSISGINGVEWDAVEQPSQFMENYCYDREALAGMTRHKDSGVPLPDGLYNKLIAAKNFQSAMAMLRQLEFALFDFRYHSGTVWRDDPLNVHAAVRAAVAVTPAYAANRFPMQFSHIFAGGYAAGYYSYKWAEVLSARTALRRLKKKASSTRRPVPASATKSLRPAAAAPAWRALSPSVAANRAWMRCCNRAASADDVAAAHKKNASHGKRFLRMDYE</sequence>
<dbReference type="GO" id="GO:0006518">
    <property type="term" value="P:peptide metabolic process"/>
    <property type="evidence" value="ECO:0007669"/>
    <property type="project" value="TreeGrafter"/>
</dbReference>
<name>G9ZJK7_9GAMM</name>
<evidence type="ECO:0000256" key="5">
    <source>
        <dbReference type="ARBA" id="ARBA00022833"/>
    </source>
</evidence>
<keyword evidence="6 9" id="KW-0482">Metalloprotease</keyword>
<evidence type="ECO:0000256" key="2">
    <source>
        <dbReference type="ARBA" id="ARBA00022670"/>
    </source>
</evidence>
<dbReference type="EC" id="3.4.24.70" evidence="8"/>